<name>A0A929PVB3_9SPHI</name>
<dbReference type="PANTHER" id="PTHR22916">
    <property type="entry name" value="GLYCOSYLTRANSFERASE"/>
    <property type="match status" value="1"/>
</dbReference>
<accession>A0A929PVB3</accession>
<organism evidence="2 3">
    <name type="scientific">Mucilaginibacter myungsuensis</name>
    <dbReference type="NCBI Taxonomy" id="649104"/>
    <lineage>
        <taxon>Bacteria</taxon>
        <taxon>Pseudomonadati</taxon>
        <taxon>Bacteroidota</taxon>
        <taxon>Sphingobacteriia</taxon>
        <taxon>Sphingobacteriales</taxon>
        <taxon>Sphingobacteriaceae</taxon>
        <taxon>Mucilaginibacter</taxon>
    </lineage>
</organism>
<comment type="caution">
    <text evidence="2">The sequence shown here is derived from an EMBL/GenBank/DDBJ whole genome shotgun (WGS) entry which is preliminary data.</text>
</comment>
<protein>
    <submittedName>
        <fullName evidence="2">Glycosyltransferase family 2 protein</fullName>
    </submittedName>
</protein>
<dbReference type="AlphaFoldDB" id="A0A929PVB3"/>
<dbReference type="InterPro" id="IPR029044">
    <property type="entry name" value="Nucleotide-diphossugar_trans"/>
</dbReference>
<dbReference type="RefSeq" id="WP_194110021.1">
    <property type="nucleotide sequence ID" value="NZ_JADFFL010000001.1"/>
</dbReference>
<dbReference type="SUPFAM" id="SSF53448">
    <property type="entry name" value="Nucleotide-diphospho-sugar transferases"/>
    <property type="match status" value="1"/>
</dbReference>
<dbReference type="PANTHER" id="PTHR22916:SF3">
    <property type="entry name" value="UDP-GLCNAC:BETAGAL BETA-1,3-N-ACETYLGLUCOSAMINYLTRANSFERASE-LIKE PROTEIN 1"/>
    <property type="match status" value="1"/>
</dbReference>
<dbReference type="InterPro" id="IPR001173">
    <property type="entry name" value="Glyco_trans_2-like"/>
</dbReference>
<dbReference type="CDD" id="cd00761">
    <property type="entry name" value="Glyco_tranf_GTA_type"/>
    <property type="match status" value="1"/>
</dbReference>
<dbReference type="Proteomes" id="UP000622475">
    <property type="component" value="Unassembled WGS sequence"/>
</dbReference>
<feature type="domain" description="Glycosyltransferase 2-like" evidence="1">
    <location>
        <begin position="9"/>
        <end position="133"/>
    </location>
</feature>
<evidence type="ECO:0000313" key="2">
    <source>
        <dbReference type="EMBL" id="MBE9660831.1"/>
    </source>
</evidence>
<dbReference type="GO" id="GO:0016758">
    <property type="term" value="F:hexosyltransferase activity"/>
    <property type="evidence" value="ECO:0007669"/>
    <property type="project" value="UniProtKB-ARBA"/>
</dbReference>
<sequence length="324" mass="35857">MPITEPLVSIIIPAHNAAKHVRETVQCALDQTWPNKEVIVVNNGSTDATLEILQNIPGIKLIDSKVTSASAARNVGLAAAEGNYIQFLDADDLLSPDKITSQIACLDGTNEVLSFCPAVLFNDGEDPLSIAPDSHWFSAKQYEPADLLKKLYAGEDQLPGYGGFITVHSWLTPRAVIDKAGPWNEDLTTDDDGEFFCRVALASKGIKFCDKGVNYYRKHQNAGSLSTQKTLKSFESTVLATDLKYKWLKAANADPIIDKIFARFYWWTGIMAYPRFKNLSTKCITTAKGLGYEGDKYVGGKSGHLISKFLGWRMARLFSYYKHS</sequence>
<proteinExistence type="predicted"/>
<evidence type="ECO:0000313" key="3">
    <source>
        <dbReference type="Proteomes" id="UP000622475"/>
    </source>
</evidence>
<dbReference type="EMBL" id="JADFFL010000001">
    <property type="protein sequence ID" value="MBE9660831.1"/>
    <property type="molecule type" value="Genomic_DNA"/>
</dbReference>
<dbReference type="Pfam" id="PF00535">
    <property type="entry name" value="Glycos_transf_2"/>
    <property type="match status" value="1"/>
</dbReference>
<dbReference type="Gene3D" id="3.90.550.10">
    <property type="entry name" value="Spore Coat Polysaccharide Biosynthesis Protein SpsA, Chain A"/>
    <property type="match status" value="1"/>
</dbReference>
<keyword evidence="3" id="KW-1185">Reference proteome</keyword>
<reference evidence="2" key="1">
    <citation type="submission" date="2020-10" db="EMBL/GenBank/DDBJ databases">
        <title>Mucilaginibacter mali sp. nov., isolated from rhizosphere soil of apple orchard.</title>
        <authorList>
            <person name="Lee J.-S."/>
            <person name="Kim H.S."/>
            <person name="Kim J.-S."/>
        </authorList>
    </citation>
    <scope>NUCLEOTIDE SEQUENCE</scope>
    <source>
        <strain evidence="2">KCTC 22746</strain>
    </source>
</reference>
<evidence type="ECO:0000259" key="1">
    <source>
        <dbReference type="Pfam" id="PF00535"/>
    </source>
</evidence>
<gene>
    <name evidence="2" type="ORF">IRJ16_02965</name>
</gene>